<reference evidence="2" key="1">
    <citation type="submission" date="2020-10" db="EMBL/GenBank/DDBJ databases">
        <authorList>
            <person name="Gilroy R."/>
        </authorList>
    </citation>
    <scope>NUCLEOTIDE SEQUENCE</scope>
    <source>
        <strain evidence="2">20514</strain>
    </source>
</reference>
<dbReference type="EMBL" id="JADIMQ010000129">
    <property type="protein sequence ID" value="MBO8449415.1"/>
    <property type="molecule type" value="Genomic_DNA"/>
</dbReference>
<dbReference type="InterPro" id="IPR027853">
    <property type="entry name" value="DUF4492"/>
</dbReference>
<evidence type="ECO:0000313" key="2">
    <source>
        <dbReference type="EMBL" id="MBO8449415.1"/>
    </source>
</evidence>
<evidence type="ECO:0000256" key="1">
    <source>
        <dbReference type="SAM" id="Phobius"/>
    </source>
</evidence>
<protein>
    <submittedName>
        <fullName evidence="2">DUF4492 domain-containing protein</fullName>
    </submittedName>
</protein>
<reference evidence="2" key="2">
    <citation type="journal article" date="2021" name="PeerJ">
        <title>Extensive microbial diversity within the chicken gut microbiome revealed by metagenomics and culture.</title>
        <authorList>
            <person name="Gilroy R."/>
            <person name="Ravi A."/>
            <person name="Getino M."/>
            <person name="Pursley I."/>
            <person name="Horton D.L."/>
            <person name="Alikhan N.F."/>
            <person name="Baker D."/>
            <person name="Gharbi K."/>
            <person name="Hall N."/>
            <person name="Watson M."/>
            <person name="Adriaenssens E.M."/>
            <person name="Foster-Nyarko E."/>
            <person name="Jarju S."/>
            <person name="Secka A."/>
            <person name="Antonio M."/>
            <person name="Oren A."/>
            <person name="Chaudhuri R.R."/>
            <person name="La Ragione R."/>
            <person name="Hildebrand F."/>
            <person name="Pallen M.J."/>
        </authorList>
    </citation>
    <scope>NUCLEOTIDE SEQUENCE</scope>
    <source>
        <strain evidence="2">20514</strain>
    </source>
</reference>
<organism evidence="2 3">
    <name type="scientific">Candidatus Cryptobacteroides merdigallinarum</name>
    <dbReference type="NCBI Taxonomy" id="2840770"/>
    <lineage>
        <taxon>Bacteria</taxon>
        <taxon>Pseudomonadati</taxon>
        <taxon>Bacteroidota</taxon>
        <taxon>Bacteroidia</taxon>
        <taxon>Bacteroidales</taxon>
        <taxon>Candidatus Cryptobacteroides</taxon>
    </lineage>
</organism>
<gene>
    <name evidence="2" type="ORF">IAC29_09130</name>
</gene>
<dbReference type="Pfam" id="PF14899">
    <property type="entry name" value="DUF4492"/>
    <property type="match status" value="1"/>
</dbReference>
<proteinExistence type="predicted"/>
<dbReference type="Proteomes" id="UP000810252">
    <property type="component" value="Unassembled WGS sequence"/>
</dbReference>
<name>A0A9D9HCR0_9BACT</name>
<accession>A0A9D9HCR0</accession>
<keyword evidence="1" id="KW-0472">Membrane</keyword>
<sequence length="80" mass="9559">MNFPRKLASVWRFYVDGFRNMTWGRPLWYIIILKLVILFAVLRVFFFEPVLAGKTEEQKSDHVGSQLVDRADNNRTLKLW</sequence>
<feature type="transmembrane region" description="Helical" evidence="1">
    <location>
        <begin position="27"/>
        <end position="46"/>
    </location>
</feature>
<keyword evidence="1" id="KW-1133">Transmembrane helix</keyword>
<dbReference type="AlphaFoldDB" id="A0A9D9HCR0"/>
<evidence type="ECO:0000313" key="3">
    <source>
        <dbReference type="Proteomes" id="UP000810252"/>
    </source>
</evidence>
<comment type="caution">
    <text evidence="2">The sequence shown here is derived from an EMBL/GenBank/DDBJ whole genome shotgun (WGS) entry which is preliminary data.</text>
</comment>
<keyword evidence="1" id="KW-0812">Transmembrane</keyword>